<dbReference type="SUPFAM" id="SSF46689">
    <property type="entry name" value="Homeodomain-like"/>
    <property type="match status" value="1"/>
</dbReference>
<dbReference type="RefSeq" id="WP_382348280.1">
    <property type="nucleotide sequence ID" value="NZ_JBHMBP010000002.1"/>
</dbReference>
<organism evidence="6 7">
    <name type="scientific">Glycomyces mayteni</name>
    <dbReference type="NCBI Taxonomy" id="543887"/>
    <lineage>
        <taxon>Bacteria</taxon>
        <taxon>Bacillati</taxon>
        <taxon>Actinomycetota</taxon>
        <taxon>Actinomycetes</taxon>
        <taxon>Glycomycetales</taxon>
        <taxon>Glycomycetaceae</taxon>
        <taxon>Glycomyces</taxon>
    </lineage>
</organism>
<dbReference type="PANTHER" id="PTHR30055">
    <property type="entry name" value="HTH-TYPE TRANSCRIPTIONAL REGULATOR RUTR"/>
    <property type="match status" value="1"/>
</dbReference>
<dbReference type="EMBL" id="JBHSYS010000002">
    <property type="protein sequence ID" value="MFC6957173.1"/>
    <property type="molecule type" value="Genomic_DNA"/>
</dbReference>
<feature type="domain" description="HTH tetR-type" evidence="5">
    <location>
        <begin position="8"/>
        <end position="68"/>
    </location>
</feature>
<keyword evidence="2 4" id="KW-0238">DNA-binding</keyword>
<sequence length="201" mass="21114">MPTGIAMHDARERLLAAAERVLLRDGQNALTSRSVTEEAGVAKGVLHRHFADFDDFLAELVCTRIAMAEHEIGALQGSAPLVANLADALTSVFTPVNLGLVKAVIARDGLRSRLRATTPQGLPILNEASAALAAYLDAERRVGRLRPDADPRTLAMGLVGTGHLLFAGEHGGLPDAAAVREVVASIVVGAEPGPRLRLVAQ</sequence>
<evidence type="ECO:0000313" key="7">
    <source>
        <dbReference type="Proteomes" id="UP001596470"/>
    </source>
</evidence>
<evidence type="ECO:0000256" key="4">
    <source>
        <dbReference type="PROSITE-ProRule" id="PRU00335"/>
    </source>
</evidence>
<name>A0ABW2D7S5_9ACTN</name>
<dbReference type="InterPro" id="IPR050109">
    <property type="entry name" value="HTH-type_TetR-like_transc_reg"/>
</dbReference>
<evidence type="ECO:0000313" key="6">
    <source>
        <dbReference type="EMBL" id="MFC6957173.1"/>
    </source>
</evidence>
<feature type="DNA-binding region" description="H-T-H motif" evidence="4">
    <location>
        <begin position="31"/>
        <end position="50"/>
    </location>
</feature>
<evidence type="ECO:0000259" key="5">
    <source>
        <dbReference type="PROSITE" id="PS50977"/>
    </source>
</evidence>
<dbReference type="PANTHER" id="PTHR30055:SF238">
    <property type="entry name" value="MYCOFACTOCIN BIOSYNTHESIS TRANSCRIPTIONAL REGULATOR MFTR-RELATED"/>
    <property type="match status" value="1"/>
</dbReference>
<keyword evidence="3" id="KW-0804">Transcription</keyword>
<proteinExistence type="predicted"/>
<protein>
    <submittedName>
        <fullName evidence="6">TetR/AcrR family transcriptional regulator</fullName>
    </submittedName>
</protein>
<evidence type="ECO:0000256" key="2">
    <source>
        <dbReference type="ARBA" id="ARBA00023125"/>
    </source>
</evidence>
<dbReference type="Gene3D" id="1.10.357.10">
    <property type="entry name" value="Tetracycline Repressor, domain 2"/>
    <property type="match status" value="1"/>
</dbReference>
<evidence type="ECO:0000256" key="3">
    <source>
        <dbReference type="ARBA" id="ARBA00023163"/>
    </source>
</evidence>
<dbReference type="InterPro" id="IPR001647">
    <property type="entry name" value="HTH_TetR"/>
</dbReference>
<dbReference type="Proteomes" id="UP001596470">
    <property type="component" value="Unassembled WGS sequence"/>
</dbReference>
<evidence type="ECO:0000256" key="1">
    <source>
        <dbReference type="ARBA" id="ARBA00023015"/>
    </source>
</evidence>
<accession>A0ABW2D7S5</accession>
<dbReference type="PROSITE" id="PS50977">
    <property type="entry name" value="HTH_TETR_2"/>
    <property type="match status" value="1"/>
</dbReference>
<dbReference type="Pfam" id="PF00440">
    <property type="entry name" value="TetR_N"/>
    <property type="match status" value="1"/>
</dbReference>
<gene>
    <name evidence="6" type="ORF">ACFQS3_08200</name>
</gene>
<dbReference type="InterPro" id="IPR009057">
    <property type="entry name" value="Homeodomain-like_sf"/>
</dbReference>
<reference evidence="7" key="1">
    <citation type="journal article" date="2019" name="Int. J. Syst. Evol. Microbiol.">
        <title>The Global Catalogue of Microorganisms (GCM) 10K type strain sequencing project: providing services to taxonomists for standard genome sequencing and annotation.</title>
        <authorList>
            <consortium name="The Broad Institute Genomics Platform"/>
            <consortium name="The Broad Institute Genome Sequencing Center for Infectious Disease"/>
            <person name="Wu L."/>
            <person name="Ma J."/>
        </authorList>
    </citation>
    <scope>NUCLEOTIDE SEQUENCE [LARGE SCALE GENOMIC DNA]</scope>
    <source>
        <strain evidence="7">KACC 12634</strain>
    </source>
</reference>
<comment type="caution">
    <text evidence="6">The sequence shown here is derived from an EMBL/GenBank/DDBJ whole genome shotgun (WGS) entry which is preliminary data.</text>
</comment>
<keyword evidence="7" id="KW-1185">Reference proteome</keyword>
<keyword evidence="1" id="KW-0805">Transcription regulation</keyword>